<reference evidence="2" key="1">
    <citation type="submission" date="2021-01" db="EMBL/GenBank/DDBJ databases">
        <authorList>
            <person name="Corre E."/>
            <person name="Pelletier E."/>
            <person name="Niang G."/>
            <person name="Scheremetjew M."/>
            <person name="Finn R."/>
            <person name="Kale V."/>
            <person name="Holt S."/>
            <person name="Cochrane G."/>
            <person name="Meng A."/>
            <person name="Brown T."/>
            <person name="Cohen L."/>
        </authorList>
    </citation>
    <scope>NUCLEOTIDE SEQUENCE</scope>
    <source>
        <strain evidence="2">NIES-381</strain>
    </source>
</reference>
<dbReference type="EMBL" id="HBGA01014953">
    <property type="protein sequence ID" value="CAD8994685.1"/>
    <property type="molecule type" value="Transcribed_RNA"/>
</dbReference>
<dbReference type="AlphaFoldDB" id="A0A7S1HXS7"/>
<dbReference type="GO" id="GO:0006913">
    <property type="term" value="P:nucleocytoplasmic transport"/>
    <property type="evidence" value="ECO:0007669"/>
    <property type="project" value="TreeGrafter"/>
</dbReference>
<dbReference type="InterPro" id="IPR027038">
    <property type="entry name" value="RanGap"/>
</dbReference>
<accession>A0A7S1HXS7</accession>
<dbReference type="GO" id="GO:0031267">
    <property type="term" value="F:small GTPase binding"/>
    <property type="evidence" value="ECO:0007669"/>
    <property type="project" value="TreeGrafter"/>
</dbReference>
<dbReference type="InterPro" id="IPR032675">
    <property type="entry name" value="LRR_dom_sf"/>
</dbReference>
<evidence type="ECO:0000256" key="1">
    <source>
        <dbReference type="SAM" id="MobiDB-lite"/>
    </source>
</evidence>
<dbReference type="GO" id="GO:0005634">
    <property type="term" value="C:nucleus"/>
    <property type="evidence" value="ECO:0007669"/>
    <property type="project" value="TreeGrafter"/>
</dbReference>
<protein>
    <submittedName>
        <fullName evidence="2">Uncharacterized protein</fullName>
    </submittedName>
</protein>
<name>A0A7S1HXS7_9EUGL</name>
<dbReference type="PANTHER" id="PTHR24113:SF15">
    <property type="entry name" value="NACHT DOMAIN-CONTAINING PROTEIN"/>
    <property type="match status" value="1"/>
</dbReference>
<dbReference type="Gene3D" id="3.80.10.10">
    <property type="entry name" value="Ribonuclease Inhibitor"/>
    <property type="match status" value="1"/>
</dbReference>
<dbReference type="GO" id="GO:0048471">
    <property type="term" value="C:perinuclear region of cytoplasm"/>
    <property type="evidence" value="ECO:0007669"/>
    <property type="project" value="TreeGrafter"/>
</dbReference>
<dbReference type="GO" id="GO:0005096">
    <property type="term" value="F:GTPase activator activity"/>
    <property type="evidence" value="ECO:0007669"/>
    <property type="project" value="InterPro"/>
</dbReference>
<proteinExistence type="predicted"/>
<gene>
    <name evidence="2" type="ORF">EGYM00392_LOCUS5740</name>
</gene>
<feature type="region of interest" description="Disordered" evidence="1">
    <location>
        <begin position="363"/>
        <end position="392"/>
    </location>
</feature>
<dbReference type="PANTHER" id="PTHR24113">
    <property type="entry name" value="RAN GTPASE-ACTIVATING PROTEIN 1"/>
    <property type="match status" value="1"/>
</dbReference>
<evidence type="ECO:0000313" key="2">
    <source>
        <dbReference type="EMBL" id="CAD8994685.1"/>
    </source>
</evidence>
<dbReference type="SUPFAM" id="SSF52047">
    <property type="entry name" value="RNI-like"/>
    <property type="match status" value="1"/>
</dbReference>
<sequence>MTMICPPLAWHVLPGCCQGTPDELFMDTANGEMDVSCVLSNADVSSLFFIIMRKGKRLPLSTLDLHNSKLTSSGIRRIAKFLESSSRLKELRELNLSNSLSEELDRSACHALTSALILQAKLQTLNLSHLRLTHTHVSILCPAFALPIEVLDLSGNKINNSGALRLFRLRPPNLRELYLHNNDIKRDVLLQAHPLVKDMPHLTHLSVFSLENDLEIFTDPQEAEKLLQLRETRLAEEQRVMHRLQGYQFLRPTLDDDWLLCKELKGFSAETGECDFGPQVPDKPSITSVIPLTELPEEQAVHGCRCIAEYHTGTGNSLAYALCEVHEPFPDLQVRFSSRVVNPHNPGVPEGRAFNRLRRLTLMNSPDSSPAHEPPPGVSVPSFSTGPGLEPPKAQTLTGKLFQCPSHCQVSFAEKEARKLLDPDVRFQNLVQLVQLWGVPLERPACAPTTASKQSGAPPLLVA</sequence>
<dbReference type="GO" id="GO:0005829">
    <property type="term" value="C:cytosol"/>
    <property type="evidence" value="ECO:0007669"/>
    <property type="project" value="TreeGrafter"/>
</dbReference>
<organism evidence="2">
    <name type="scientific">Eutreptiella gymnastica</name>
    <dbReference type="NCBI Taxonomy" id="73025"/>
    <lineage>
        <taxon>Eukaryota</taxon>
        <taxon>Discoba</taxon>
        <taxon>Euglenozoa</taxon>
        <taxon>Euglenida</taxon>
        <taxon>Spirocuta</taxon>
        <taxon>Euglenophyceae</taxon>
        <taxon>Eutreptiales</taxon>
        <taxon>Eutreptiaceae</taxon>
        <taxon>Eutreptiella</taxon>
    </lineage>
</organism>